<evidence type="ECO:0000256" key="1">
    <source>
        <dbReference type="SAM" id="Phobius"/>
    </source>
</evidence>
<evidence type="ECO:0000313" key="2">
    <source>
        <dbReference type="EMBL" id="KAJ7370254.1"/>
    </source>
</evidence>
<dbReference type="EMBL" id="MU826870">
    <property type="protein sequence ID" value="KAJ7370254.1"/>
    <property type="molecule type" value="Genomic_DNA"/>
</dbReference>
<accession>A0A9W9YZ30</accession>
<keyword evidence="1" id="KW-0812">Transmembrane</keyword>
<protein>
    <submittedName>
        <fullName evidence="2">Uncharacterized protein</fullName>
    </submittedName>
</protein>
<feature type="transmembrane region" description="Helical" evidence="1">
    <location>
        <begin position="120"/>
        <end position="140"/>
    </location>
</feature>
<dbReference type="AlphaFoldDB" id="A0A9W9YZ30"/>
<name>A0A9W9YZ30_9CNID</name>
<dbReference type="OrthoDB" id="5989148at2759"/>
<keyword evidence="1" id="KW-0472">Membrane</keyword>
<organism evidence="2 3">
    <name type="scientific">Desmophyllum pertusum</name>
    <dbReference type="NCBI Taxonomy" id="174260"/>
    <lineage>
        <taxon>Eukaryota</taxon>
        <taxon>Metazoa</taxon>
        <taxon>Cnidaria</taxon>
        <taxon>Anthozoa</taxon>
        <taxon>Hexacorallia</taxon>
        <taxon>Scleractinia</taxon>
        <taxon>Caryophylliina</taxon>
        <taxon>Caryophylliidae</taxon>
        <taxon>Desmophyllum</taxon>
    </lineage>
</organism>
<sequence length="150" mass="17253">MENKFSTYPCPPHYCNFPKHYSTFRYNSETMCTDGRNGSSVLCGSCKEHYSVNLGNEQCRQSCTNDYLWLAVAFFLVTPLLVLIVFRIDLDIFTTYLNTWLYSYQTILFLLQEGQYLDPFILFVIGAANWRLGGVGTCLYKGMTNLQKLG</sequence>
<evidence type="ECO:0000313" key="3">
    <source>
        <dbReference type="Proteomes" id="UP001163046"/>
    </source>
</evidence>
<reference evidence="2" key="1">
    <citation type="submission" date="2023-01" db="EMBL/GenBank/DDBJ databases">
        <title>Genome assembly of the deep-sea coral Lophelia pertusa.</title>
        <authorList>
            <person name="Herrera S."/>
            <person name="Cordes E."/>
        </authorList>
    </citation>
    <scope>NUCLEOTIDE SEQUENCE</scope>
    <source>
        <strain evidence="2">USNM1676648</strain>
        <tissue evidence="2">Polyp</tissue>
    </source>
</reference>
<proteinExistence type="predicted"/>
<feature type="transmembrane region" description="Helical" evidence="1">
    <location>
        <begin position="67"/>
        <end position="88"/>
    </location>
</feature>
<comment type="caution">
    <text evidence="2">The sequence shown here is derived from an EMBL/GenBank/DDBJ whole genome shotgun (WGS) entry which is preliminary data.</text>
</comment>
<keyword evidence="1" id="KW-1133">Transmembrane helix</keyword>
<gene>
    <name evidence="2" type="ORF">OS493_033600</name>
</gene>
<keyword evidence="3" id="KW-1185">Reference proteome</keyword>
<dbReference type="Proteomes" id="UP001163046">
    <property type="component" value="Unassembled WGS sequence"/>
</dbReference>